<keyword evidence="14" id="KW-1185">Reference proteome</keyword>
<keyword evidence="6" id="KW-0547">Nucleotide-binding</keyword>
<dbReference type="GO" id="GO:0005886">
    <property type="term" value="C:plasma membrane"/>
    <property type="evidence" value="ECO:0007669"/>
    <property type="project" value="UniProtKB-ARBA"/>
</dbReference>
<dbReference type="FunFam" id="3.40.50.300:FF:000335">
    <property type="entry name" value="ATP binding cassette subfamily A member 5"/>
    <property type="match status" value="1"/>
</dbReference>
<dbReference type="GeneTree" id="ENSGT00940000158172"/>
<evidence type="ECO:0000313" key="14">
    <source>
        <dbReference type="Proteomes" id="UP000314986"/>
    </source>
</evidence>
<feature type="domain" description="ABC transporter" evidence="12">
    <location>
        <begin position="80"/>
        <end position="315"/>
    </location>
</feature>
<evidence type="ECO:0000256" key="3">
    <source>
        <dbReference type="ARBA" id="ARBA00022448"/>
    </source>
</evidence>
<dbReference type="PROSITE" id="PS50893">
    <property type="entry name" value="ABC_TRANSPORTER_2"/>
    <property type="match status" value="2"/>
</dbReference>
<keyword evidence="5" id="KW-0677">Repeat</keyword>
<evidence type="ECO:0000256" key="11">
    <source>
        <dbReference type="SAM" id="SignalP"/>
    </source>
</evidence>
<dbReference type="InterPro" id="IPR017871">
    <property type="entry name" value="ABC_transporter-like_CS"/>
</dbReference>
<feature type="transmembrane region" description="Helical" evidence="10">
    <location>
        <begin position="525"/>
        <end position="543"/>
    </location>
</feature>
<dbReference type="FunFam" id="3.40.50.300:FF:000436">
    <property type="entry name" value="ATP binding cassette subfamily A member 9"/>
    <property type="match status" value="1"/>
</dbReference>
<dbReference type="PROSITE" id="PS00211">
    <property type="entry name" value="ABC_TRANSPORTER_1"/>
    <property type="match status" value="1"/>
</dbReference>
<dbReference type="Pfam" id="PF23321">
    <property type="entry name" value="R1_ABCA1"/>
    <property type="match status" value="1"/>
</dbReference>
<dbReference type="AlphaFoldDB" id="A0A4W3JR23"/>
<dbReference type="SUPFAM" id="SSF52540">
    <property type="entry name" value="P-loop containing nucleoside triphosphate hydrolases"/>
    <property type="match status" value="2"/>
</dbReference>
<feature type="transmembrane region" description="Helical" evidence="10">
    <location>
        <begin position="487"/>
        <end position="513"/>
    </location>
</feature>
<reference evidence="13" key="4">
    <citation type="submission" date="2025-08" db="UniProtKB">
        <authorList>
            <consortium name="Ensembl"/>
        </authorList>
    </citation>
    <scope>IDENTIFICATION</scope>
</reference>
<evidence type="ECO:0000259" key="12">
    <source>
        <dbReference type="PROSITE" id="PS50893"/>
    </source>
</evidence>
<feature type="domain" description="ABC transporter" evidence="12">
    <location>
        <begin position="585"/>
        <end position="820"/>
    </location>
</feature>
<dbReference type="PANTHER" id="PTHR19229:SF209">
    <property type="entry name" value="ATP-BINDING CASSETTE SUB-FAMILY A MEMBER 5 ISOFORM X1"/>
    <property type="match status" value="1"/>
</dbReference>
<keyword evidence="11" id="KW-0732">Signal</keyword>
<comment type="subcellular location">
    <subcellularLocation>
        <location evidence="1">Membrane</location>
        <topology evidence="1">Multi-pass membrane protein</topology>
    </subcellularLocation>
</comment>
<evidence type="ECO:0000256" key="8">
    <source>
        <dbReference type="ARBA" id="ARBA00022989"/>
    </source>
</evidence>
<evidence type="ECO:0000313" key="13">
    <source>
        <dbReference type="Ensembl" id="ENSCMIP00000045944.1"/>
    </source>
</evidence>
<evidence type="ECO:0000256" key="7">
    <source>
        <dbReference type="ARBA" id="ARBA00022840"/>
    </source>
</evidence>
<dbReference type="InterPro" id="IPR056264">
    <property type="entry name" value="R2_ABCA1-4-like"/>
</dbReference>
<name>A0A4W3JR23_CALMI</name>
<proteinExistence type="inferred from homology"/>
<evidence type="ECO:0000256" key="2">
    <source>
        <dbReference type="ARBA" id="ARBA00008869"/>
    </source>
</evidence>
<keyword evidence="8 10" id="KW-1133">Transmembrane helix</keyword>
<sequence length="916" mass="102327">MLVLDSLLYLLIAAYLDQVLPGEFGQHQPFFYFLRPSYWFHRRKHYDQIDAVSEGEPSHTTGFSKVVEAVPAELKGKEAIRLNGVRKLYKEKEEKVEALKGLTFDVYQDQITALLGHSGTGKTTLINILSGLCPLSEGSATVFGYRVSELDELVEIRKMIGVCPQFDVLFYSLTVKEHLKILAMIKGIPSQEINNEVLGVLKELDLEAVMDVRAEKLSGGQKRKLSLGMAILGDPKVLLLDEPTAGMDPCSRQQVWTLLKKRKAGRVILLTTHFMDEADILADRKAVISQGQLKCVGSSLFLKAKFGVGYHLRMSVKESCDSDHVTSLVKRYIPNARLSQVHDLELAYTLPLEDVNKFADLFVDLDHHMDLGIDSYGVSMTSLEEVFLKLEAESEIDQTGCTVIHSLPVLLNIISNALIISINGSGRIRAWSKPFHLVSEVLNNIRYYKPFSSSALQIKSRSQLRLSGLFPSAYWCGYALVDIPVYFVIVAVMLGCVIAFNTTSLLHVGAGISMVSKPQALKCRFSSWTVGIIFIFLSHHRILPSKSKFKINTEEPENEDDDVKIERARVKEAVTCQSCEEKPVIVVSSLRKVYTGKSRMCKWFSKKKKKNTVATKNVSFCVRKGEVLGLLGPNGAGKSTTISMITGDLEPSAGQKKSPVETLGYCAQVNPLWPKISVEEHLEIYAAIKGLSKEDAKDAIKRIVKALELKEHLQKPTKKVSTGIKRKLCFALCMLGNPHIVLMDEPSTGMDPKAKQFMWRAIRAAFKDRQRGAILTTHYMEEAEALCDRVAIMVSGQLRCIGTIQHLKSKYGGGYTLEMKLKDEVAELQRIAEIHEKIMQIFPHASRQESFAAMLTYKIPKEDVKSLSEAFSQLEEGKSHNTELSVTHITIIIILAFDIAPYHVFETSHSASQNIL</sequence>
<keyword evidence="9 10" id="KW-0472">Membrane</keyword>
<feature type="chain" id="PRO_5021396651" evidence="11">
    <location>
        <begin position="22"/>
        <end position="916"/>
    </location>
</feature>
<dbReference type="Proteomes" id="UP000314986">
    <property type="component" value="Unassembled WGS sequence"/>
</dbReference>
<dbReference type="Gene3D" id="3.40.50.300">
    <property type="entry name" value="P-loop containing nucleotide triphosphate hydrolases"/>
    <property type="match status" value="2"/>
</dbReference>
<evidence type="ECO:0000256" key="6">
    <source>
        <dbReference type="ARBA" id="ARBA00022741"/>
    </source>
</evidence>
<dbReference type="InterPro" id="IPR027417">
    <property type="entry name" value="P-loop_NTPase"/>
</dbReference>
<dbReference type="InterPro" id="IPR003593">
    <property type="entry name" value="AAA+_ATPase"/>
</dbReference>
<reference evidence="14" key="3">
    <citation type="journal article" date="2014" name="Nature">
        <title>Elephant shark genome provides unique insights into gnathostome evolution.</title>
        <authorList>
            <consortium name="International Elephant Shark Genome Sequencing Consortium"/>
            <person name="Venkatesh B."/>
            <person name="Lee A.P."/>
            <person name="Ravi V."/>
            <person name="Maurya A.K."/>
            <person name="Lian M.M."/>
            <person name="Swann J.B."/>
            <person name="Ohta Y."/>
            <person name="Flajnik M.F."/>
            <person name="Sutoh Y."/>
            <person name="Kasahara M."/>
            <person name="Hoon S."/>
            <person name="Gangu V."/>
            <person name="Roy S.W."/>
            <person name="Irimia M."/>
            <person name="Korzh V."/>
            <person name="Kondrychyn I."/>
            <person name="Lim Z.W."/>
            <person name="Tay B.H."/>
            <person name="Tohari S."/>
            <person name="Kong K.W."/>
            <person name="Ho S."/>
            <person name="Lorente-Galdos B."/>
            <person name="Quilez J."/>
            <person name="Marques-Bonet T."/>
            <person name="Raney B.J."/>
            <person name="Ingham P.W."/>
            <person name="Tay A."/>
            <person name="Hillier L.W."/>
            <person name="Minx P."/>
            <person name="Boehm T."/>
            <person name="Wilson R.K."/>
            <person name="Brenner S."/>
            <person name="Warren W.C."/>
        </authorList>
    </citation>
    <scope>NUCLEOTIDE SEQUENCE [LARGE SCALE GENOMIC DNA]</scope>
</reference>
<dbReference type="PANTHER" id="PTHR19229">
    <property type="entry name" value="ATP-BINDING CASSETTE TRANSPORTER SUBFAMILY A ABCA"/>
    <property type="match status" value="1"/>
</dbReference>
<dbReference type="Pfam" id="PF00005">
    <property type="entry name" value="ABC_tran"/>
    <property type="match status" value="2"/>
</dbReference>
<accession>A0A4W3JR23</accession>
<evidence type="ECO:0000256" key="1">
    <source>
        <dbReference type="ARBA" id="ARBA00004141"/>
    </source>
</evidence>
<dbReference type="GO" id="GO:0005319">
    <property type="term" value="F:lipid transporter activity"/>
    <property type="evidence" value="ECO:0007669"/>
    <property type="project" value="TreeGrafter"/>
</dbReference>
<dbReference type="Ensembl" id="ENSCMIT00000046600.1">
    <property type="protein sequence ID" value="ENSCMIP00000045944.1"/>
    <property type="gene ID" value="ENSCMIG00000018894.1"/>
</dbReference>
<evidence type="ECO:0000256" key="9">
    <source>
        <dbReference type="ARBA" id="ARBA00023136"/>
    </source>
</evidence>
<dbReference type="SMART" id="SM00382">
    <property type="entry name" value="AAA"/>
    <property type="match status" value="2"/>
</dbReference>
<dbReference type="InterPro" id="IPR026082">
    <property type="entry name" value="ABCA"/>
</dbReference>
<comment type="similarity">
    <text evidence="2">Belongs to the ABC transporter superfamily. ABCA family.</text>
</comment>
<keyword evidence="3" id="KW-0813">Transport</keyword>
<evidence type="ECO:0000256" key="5">
    <source>
        <dbReference type="ARBA" id="ARBA00022737"/>
    </source>
</evidence>
<reference evidence="14" key="2">
    <citation type="journal article" date="2007" name="PLoS Biol.">
        <title>Survey sequencing and comparative analysis of the elephant shark (Callorhinchus milii) genome.</title>
        <authorList>
            <person name="Venkatesh B."/>
            <person name="Kirkness E.F."/>
            <person name="Loh Y.H."/>
            <person name="Halpern A.L."/>
            <person name="Lee A.P."/>
            <person name="Johnson J."/>
            <person name="Dandona N."/>
            <person name="Viswanathan L.D."/>
            <person name="Tay A."/>
            <person name="Venter J.C."/>
            <person name="Strausberg R.L."/>
            <person name="Brenner S."/>
        </authorList>
    </citation>
    <scope>NUCLEOTIDE SEQUENCE [LARGE SCALE GENOMIC DNA]</scope>
</reference>
<evidence type="ECO:0000256" key="4">
    <source>
        <dbReference type="ARBA" id="ARBA00022692"/>
    </source>
</evidence>
<feature type="signal peptide" evidence="11">
    <location>
        <begin position="1"/>
        <end position="21"/>
    </location>
</feature>
<dbReference type="InterPro" id="IPR003439">
    <property type="entry name" value="ABC_transporter-like_ATP-bd"/>
</dbReference>
<dbReference type="GO" id="GO:0005524">
    <property type="term" value="F:ATP binding"/>
    <property type="evidence" value="ECO:0007669"/>
    <property type="project" value="UniProtKB-KW"/>
</dbReference>
<keyword evidence="7" id="KW-0067">ATP-binding</keyword>
<dbReference type="GO" id="GO:0140359">
    <property type="term" value="F:ABC-type transporter activity"/>
    <property type="evidence" value="ECO:0007669"/>
    <property type="project" value="InterPro"/>
</dbReference>
<dbReference type="CDD" id="cd03263">
    <property type="entry name" value="ABC_subfamily_A"/>
    <property type="match status" value="2"/>
</dbReference>
<evidence type="ECO:0000256" key="10">
    <source>
        <dbReference type="SAM" id="Phobius"/>
    </source>
</evidence>
<organism evidence="13 14">
    <name type="scientific">Callorhinchus milii</name>
    <name type="common">Ghost shark</name>
    <dbReference type="NCBI Taxonomy" id="7868"/>
    <lineage>
        <taxon>Eukaryota</taxon>
        <taxon>Metazoa</taxon>
        <taxon>Chordata</taxon>
        <taxon>Craniata</taxon>
        <taxon>Vertebrata</taxon>
        <taxon>Chondrichthyes</taxon>
        <taxon>Holocephali</taxon>
        <taxon>Chimaeriformes</taxon>
        <taxon>Callorhinchidae</taxon>
        <taxon>Callorhinchus</taxon>
    </lineage>
</organism>
<reference evidence="13" key="5">
    <citation type="submission" date="2025-09" db="UniProtKB">
        <authorList>
            <consortium name="Ensembl"/>
        </authorList>
    </citation>
    <scope>IDENTIFICATION</scope>
</reference>
<keyword evidence="4 10" id="KW-0812">Transmembrane</keyword>
<protein>
    <submittedName>
        <fullName evidence="13">ATP binding cassette subfamily A member 5</fullName>
    </submittedName>
</protein>
<dbReference type="GO" id="GO:0016887">
    <property type="term" value="F:ATP hydrolysis activity"/>
    <property type="evidence" value="ECO:0007669"/>
    <property type="project" value="InterPro"/>
</dbReference>
<reference evidence="14" key="1">
    <citation type="journal article" date="2006" name="Science">
        <title>Ancient noncoding elements conserved in the human genome.</title>
        <authorList>
            <person name="Venkatesh B."/>
            <person name="Kirkness E.F."/>
            <person name="Loh Y.H."/>
            <person name="Halpern A.L."/>
            <person name="Lee A.P."/>
            <person name="Johnson J."/>
            <person name="Dandona N."/>
            <person name="Viswanathan L.D."/>
            <person name="Tay A."/>
            <person name="Venter J.C."/>
            <person name="Strausberg R.L."/>
            <person name="Brenner S."/>
        </authorList>
    </citation>
    <scope>NUCLEOTIDE SEQUENCE [LARGE SCALE GENOMIC DNA]</scope>
</reference>